<dbReference type="InterPro" id="IPR000182">
    <property type="entry name" value="GNAT_dom"/>
</dbReference>
<dbReference type="Pfam" id="PF13302">
    <property type="entry name" value="Acetyltransf_3"/>
    <property type="match status" value="1"/>
</dbReference>
<dbReference type="SUPFAM" id="SSF55729">
    <property type="entry name" value="Acyl-CoA N-acyltransferases (Nat)"/>
    <property type="match status" value="1"/>
</dbReference>
<dbReference type="Proteomes" id="UP000769780">
    <property type="component" value="Unassembled WGS sequence"/>
</dbReference>
<dbReference type="InterPro" id="IPR016181">
    <property type="entry name" value="Acyl_CoA_acyltransferase"/>
</dbReference>
<feature type="domain" description="N-acetyltransferase" evidence="1">
    <location>
        <begin position="2"/>
        <end position="166"/>
    </location>
</feature>
<dbReference type="PANTHER" id="PTHR43415:SF5">
    <property type="entry name" value="ACETYLTRANSFERASE"/>
    <property type="match status" value="1"/>
</dbReference>
<dbReference type="EMBL" id="JACWFH010000005">
    <property type="protein sequence ID" value="MBY0095576.1"/>
    <property type="molecule type" value="Genomic_DNA"/>
</dbReference>
<protein>
    <submittedName>
        <fullName evidence="2">GNAT family N-acetyltransferase</fullName>
    </submittedName>
</protein>
<comment type="caution">
    <text evidence="2">The sequence shown here is derived from an EMBL/GenBank/DDBJ whole genome shotgun (WGS) entry which is preliminary data.</text>
</comment>
<sequence>MIALRYFEPPDFQTLIQWVDSPAFLLQWAGSSFYYPLTEAQLEDYVRDANQGGSTKLIYCVVHNEKDKVIGHISLTKIDHRNKSARIGRVLVGDERYRGQGLGELMIQEMLKIAFNELKLHRVTLGVFDFNSGAIACYEKAGFTKEGLFRDTLKHNDTYWSQWEMSILEEEWREHKQ</sequence>
<organism evidence="2 3">
    <name type="scientific">Mesobacillus maritimus</name>
    <dbReference type="NCBI Taxonomy" id="1643336"/>
    <lineage>
        <taxon>Bacteria</taxon>
        <taxon>Bacillati</taxon>
        <taxon>Bacillota</taxon>
        <taxon>Bacilli</taxon>
        <taxon>Bacillales</taxon>
        <taxon>Bacillaceae</taxon>
        <taxon>Mesobacillus</taxon>
    </lineage>
</organism>
<evidence type="ECO:0000313" key="3">
    <source>
        <dbReference type="Proteomes" id="UP000769780"/>
    </source>
</evidence>
<evidence type="ECO:0000313" key="2">
    <source>
        <dbReference type="EMBL" id="MBY0095576.1"/>
    </source>
</evidence>
<dbReference type="CDD" id="cd04301">
    <property type="entry name" value="NAT_SF"/>
    <property type="match status" value="1"/>
</dbReference>
<gene>
    <name evidence="2" type="ORF">H0185_01915</name>
</gene>
<name>A0ABS7K026_9BACI</name>
<dbReference type="PROSITE" id="PS51186">
    <property type="entry name" value="GNAT"/>
    <property type="match status" value="1"/>
</dbReference>
<evidence type="ECO:0000259" key="1">
    <source>
        <dbReference type="PROSITE" id="PS51186"/>
    </source>
</evidence>
<dbReference type="RefSeq" id="WP_221870657.1">
    <property type="nucleotide sequence ID" value="NZ_JACWFH010000005.1"/>
</dbReference>
<keyword evidence="3" id="KW-1185">Reference proteome</keyword>
<reference evidence="2 3" key="1">
    <citation type="submission" date="2020-07" db="EMBL/GenBank/DDBJ databases">
        <title>Fungal Genomes of the International Space Station.</title>
        <authorList>
            <person name="Seuylemezian A."/>
            <person name="Singh N.K."/>
            <person name="Wood J."/>
            <person name="Venkateswaran K."/>
        </authorList>
    </citation>
    <scope>NUCLEOTIDE SEQUENCE [LARGE SCALE GENOMIC DNA]</scope>
    <source>
        <strain evidence="2 3">PL-B2</strain>
    </source>
</reference>
<accession>A0ABS7K026</accession>
<dbReference type="Gene3D" id="3.40.630.30">
    <property type="match status" value="1"/>
</dbReference>
<proteinExistence type="predicted"/>
<dbReference type="PANTHER" id="PTHR43415">
    <property type="entry name" value="SPERMIDINE N(1)-ACETYLTRANSFERASE"/>
    <property type="match status" value="1"/>
</dbReference>